<comment type="caution">
    <text evidence="5">The sequence shown here is derived from an EMBL/GenBank/DDBJ whole genome shotgun (WGS) entry which is preliminary data.</text>
</comment>
<accession>A0A2G3PHK6</accession>
<evidence type="ECO:0000313" key="5">
    <source>
        <dbReference type="EMBL" id="PHV64612.1"/>
    </source>
</evidence>
<organism evidence="5 6">
    <name type="scientific">Williamsia marianensis</name>
    <dbReference type="NCBI Taxonomy" id="85044"/>
    <lineage>
        <taxon>Bacteria</taxon>
        <taxon>Bacillati</taxon>
        <taxon>Actinomycetota</taxon>
        <taxon>Actinomycetes</taxon>
        <taxon>Mycobacteriales</taxon>
        <taxon>Nocardiaceae</taxon>
        <taxon>Williamsia</taxon>
    </lineage>
</organism>
<protein>
    <submittedName>
        <fullName evidence="5">Thioredoxin reductase</fullName>
    </submittedName>
</protein>
<sequence length="319" mass="33368">MSTGEQLLDEYEVVVVGGGAAGLSAALVLGRSRRSVLVLDSGQPRNAPAAGVHGLLTRDGISPEEYVAIGREEVQSYGGHVVDAEARAVRGDVDQGFVVVLGDGREVRARRVLVTTGLTDELPNIPGVSEQWGRGVLHCPYCHGWEVRDQAIGVLAVTEQAAHQALLFRQWSADVILFVNDSVRATDEESAQLAARGVQVVEGRVAAVESSDGRLTGVRMADGTVWEREVIVVMPRFIARADFLVDLGLTLTDHPKGAGQFIEADETGLTNVPGVYVAGNVANLMAQVGGAAADGAVAASAINMELVTEDARAAVAAAG</sequence>
<dbReference type="Proteomes" id="UP000225108">
    <property type="component" value="Unassembled WGS sequence"/>
</dbReference>
<dbReference type="PANTHER" id="PTHR48105">
    <property type="entry name" value="THIOREDOXIN REDUCTASE 1-RELATED-RELATED"/>
    <property type="match status" value="1"/>
</dbReference>
<evidence type="ECO:0000256" key="3">
    <source>
        <dbReference type="ARBA" id="ARBA00048132"/>
    </source>
</evidence>
<evidence type="ECO:0000256" key="2">
    <source>
        <dbReference type="ARBA" id="ARBA00023002"/>
    </source>
</evidence>
<name>A0A2G3PHK6_WILMA</name>
<dbReference type="AlphaFoldDB" id="A0A2G3PHK6"/>
<dbReference type="RefSeq" id="WP_099384890.1">
    <property type="nucleotide sequence ID" value="NZ_PEBD01000012.1"/>
</dbReference>
<dbReference type="PRINTS" id="PR00368">
    <property type="entry name" value="FADPNR"/>
</dbReference>
<dbReference type="InterPro" id="IPR050097">
    <property type="entry name" value="Ferredoxin-NADP_redctase_2"/>
</dbReference>
<dbReference type="SUPFAM" id="SSF51905">
    <property type="entry name" value="FAD/NAD(P)-binding domain"/>
    <property type="match status" value="1"/>
</dbReference>
<dbReference type="InterPro" id="IPR023753">
    <property type="entry name" value="FAD/NAD-binding_dom"/>
</dbReference>
<evidence type="ECO:0000313" key="6">
    <source>
        <dbReference type="Proteomes" id="UP000225108"/>
    </source>
</evidence>
<dbReference type="EMBL" id="PEBD01000012">
    <property type="protein sequence ID" value="PHV64612.1"/>
    <property type="molecule type" value="Genomic_DNA"/>
</dbReference>
<comment type="catalytic activity">
    <reaction evidence="3">
        <text>[thioredoxin]-dithiol + NADP(+) = [thioredoxin]-disulfide + NADPH + H(+)</text>
        <dbReference type="Rhea" id="RHEA:20345"/>
        <dbReference type="Rhea" id="RHEA-COMP:10698"/>
        <dbReference type="Rhea" id="RHEA-COMP:10700"/>
        <dbReference type="ChEBI" id="CHEBI:15378"/>
        <dbReference type="ChEBI" id="CHEBI:29950"/>
        <dbReference type="ChEBI" id="CHEBI:50058"/>
        <dbReference type="ChEBI" id="CHEBI:57783"/>
        <dbReference type="ChEBI" id="CHEBI:58349"/>
        <dbReference type="EC" id="1.8.1.9"/>
    </reaction>
</comment>
<evidence type="ECO:0000259" key="4">
    <source>
        <dbReference type="Pfam" id="PF07992"/>
    </source>
</evidence>
<dbReference type="GO" id="GO:0004791">
    <property type="term" value="F:thioredoxin-disulfide reductase (NADPH) activity"/>
    <property type="evidence" value="ECO:0007669"/>
    <property type="project" value="UniProtKB-EC"/>
</dbReference>
<evidence type="ECO:0000256" key="1">
    <source>
        <dbReference type="ARBA" id="ARBA00022630"/>
    </source>
</evidence>
<dbReference type="Pfam" id="PF07992">
    <property type="entry name" value="Pyr_redox_2"/>
    <property type="match status" value="1"/>
</dbReference>
<dbReference type="InterPro" id="IPR036188">
    <property type="entry name" value="FAD/NAD-bd_sf"/>
</dbReference>
<reference evidence="5 6" key="1">
    <citation type="submission" date="2017-10" db="EMBL/GenBank/DDBJ databases">
        <title>The draft genome sequence of Williamsia sp. BULT 1.1 isolated from the semi-arid grassland soils from South Africa.</title>
        <authorList>
            <person name="Kabwe M.H."/>
            <person name="Govender N."/>
            <person name="Mutseka Lunga P."/>
            <person name="Vikram S."/>
            <person name="Makhalanyane T.P."/>
        </authorList>
    </citation>
    <scope>NUCLEOTIDE SEQUENCE [LARGE SCALE GENOMIC DNA]</scope>
    <source>
        <strain evidence="5 6">BULT 1.1</strain>
    </source>
</reference>
<proteinExistence type="predicted"/>
<gene>
    <name evidence="5" type="ORF">CSW57_22690</name>
</gene>
<dbReference type="PRINTS" id="PR00469">
    <property type="entry name" value="PNDRDTASEII"/>
</dbReference>
<keyword evidence="1" id="KW-0285">Flavoprotein</keyword>
<feature type="domain" description="FAD/NAD(P)-binding" evidence="4">
    <location>
        <begin position="11"/>
        <end position="295"/>
    </location>
</feature>
<keyword evidence="2" id="KW-0560">Oxidoreductase</keyword>
<dbReference type="Gene3D" id="3.50.50.60">
    <property type="entry name" value="FAD/NAD(P)-binding domain"/>
    <property type="match status" value="2"/>
</dbReference>